<sequence length="98" mass="11055">MSDARTHHVVVEVDRDRFHSKLRKIEAWLSEWEIDAEVGSVLGSSGLLRVRFSDERAAYAFRRCFAGRSVPADDIAAAQSADAADEALYERLAREYPD</sequence>
<name>A0A1H7WEL5_9HYPH</name>
<dbReference type="RefSeq" id="WP_143079762.1">
    <property type="nucleotide sequence ID" value="NZ_FOAN01000008.1"/>
</dbReference>
<accession>A0A1H7WEL5</accession>
<keyword evidence="2" id="KW-1185">Reference proteome</keyword>
<dbReference type="OrthoDB" id="8160675at2"/>
<dbReference type="EMBL" id="FOAN01000008">
    <property type="protein sequence ID" value="SEM20032.1"/>
    <property type="molecule type" value="Genomic_DNA"/>
</dbReference>
<dbReference type="Proteomes" id="UP000199664">
    <property type="component" value="Unassembled WGS sequence"/>
</dbReference>
<dbReference type="STRING" id="1036779.SAMN04515666_108142"/>
<proteinExistence type="predicted"/>
<gene>
    <name evidence="1" type="ORF">SAMN04515666_108142</name>
</gene>
<dbReference type="AlphaFoldDB" id="A0A1H7WEL5"/>
<reference evidence="2" key="1">
    <citation type="submission" date="2016-10" db="EMBL/GenBank/DDBJ databases">
        <authorList>
            <person name="Varghese N."/>
            <person name="Submissions S."/>
        </authorList>
    </citation>
    <scope>NUCLEOTIDE SEQUENCE [LARGE SCALE GENOMIC DNA]</scope>
    <source>
        <strain evidence="2">LMG 26383,CCUG 61248,R- 45681</strain>
    </source>
</reference>
<protein>
    <submittedName>
        <fullName evidence="1">Uncharacterized protein</fullName>
    </submittedName>
</protein>
<evidence type="ECO:0000313" key="2">
    <source>
        <dbReference type="Proteomes" id="UP000199664"/>
    </source>
</evidence>
<organism evidence="1 2">
    <name type="scientific">Bosea lupini</name>
    <dbReference type="NCBI Taxonomy" id="1036779"/>
    <lineage>
        <taxon>Bacteria</taxon>
        <taxon>Pseudomonadati</taxon>
        <taxon>Pseudomonadota</taxon>
        <taxon>Alphaproteobacteria</taxon>
        <taxon>Hyphomicrobiales</taxon>
        <taxon>Boseaceae</taxon>
        <taxon>Bosea</taxon>
    </lineage>
</organism>
<evidence type="ECO:0000313" key="1">
    <source>
        <dbReference type="EMBL" id="SEM20032.1"/>
    </source>
</evidence>